<feature type="transmembrane region" description="Helical" evidence="6">
    <location>
        <begin position="305"/>
        <end position="330"/>
    </location>
</feature>
<name>A0A2R6WWQ9_MARPO</name>
<evidence type="ECO:0000256" key="2">
    <source>
        <dbReference type="ARBA" id="ARBA00005982"/>
    </source>
</evidence>
<dbReference type="Proteomes" id="UP000244005">
    <property type="component" value="Unassembled WGS sequence"/>
</dbReference>
<protein>
    <submittedName>
        <fullName evidence="7">Uncharacterized protein</fullName>
    </submittedName>
</protein>
<feature type="transmembrane region" description="Helical" evidence="6">
    <location>
        <begin position="184"/>
        <end position="204"/>
    </location>
</feature>
<keyword evidence="4 6" id="KW-1133">Transmembrane helix</keyword>
<feature type="transmembrane region" description="Helical" evidence="6">
    <location>
        <begin position="616"/>
        <end position="640"/>
    </location>
</feature>
<evidence type="ECO:0000313" key="8">
    <source>
        <dbReference type="Proteomes" id="UP000244005"/>
    </source>
</evidence>
<feature type="transmembrane region" description="Helical" evidence="6">
    <location>
        <begin position="705"/>
        <end position="724"/>
    </location>
</feature>
<accession>A0A2R6WWQ9</accession>
<dbReference type="GO" id="GO:0005886">
    <property type="term" value="C:plasma membrane"/>
    <property type="evidence" value="ECO:0000318"/>
    <property type="project" value="GO_Central"/>
</dbReference>
<feature type="transmembrane region" description="Helical" evidence="6">
    <location>
        <begin position="237"/>
        <end position="259"/>
    </location>
</feature>
<evidence type="ECO:0000313" key="7">
    <source>
        <dbReference type="EMBL" id="PTQ38297.1"/>
    </source>
</evidence>
<dbReference type="Gene3D" id="1.20.1250.20">
    <property type="entry name" value="MFS general substrate transporter like domains"/>
    <property type="match status" value="1"/>
</dbReference>
<dbReference type="Pfam" id="PF00854">
    <property type="entry name" value="PTR2"/>
    <property type="match status" value="2"/>
</dbReference>
<feature type="transmembrane region" description="Helical" evidence="6">
    <location>
        <begin position="494"/>
        <end position="514"/>
    </location>
</feature>
<keyword evidence="5 6" id="KW-0472">Membrane</keyword>
<dbReference type="InterPro" id="IPR036259">
    <property type="entry name" value="MFS_trans_sf"/>
</dbReference>
<dbReference type="PROSITE" id="PS01022">
    <property type="entry name" value="PTR2_1"/>
    <property type="match status" value="1"/>
</dbReference>
<keyword evidence="8" id="KW-1185">Reference proteome</keyword>
<feature type="transmembrane region" description="Helical" evidence="6">
    <location>
        <begin position="280"/>
        <end position="299"/>
    </location>
</feature>
<sequence>MLCSESLPPAAAIMDTQLHGGELIVMQSPANESARATTLVIHQAQNGGYRDLNSSNATPTTVAECPADVPAPIKVESSYGLKNTTDCSPSIAAKNTGPYDPEGGAKKRRRGGWVTTPFIFGAEAAERLAVTGSHTNLISYLVNEMHQKTLPSATILNTFSSTSGWAPLLGAFVADSYLGRYATILYASFIYLAGLILITMSAILPSLQPPQCALEDDDYDEDMSGCIRATNVQMGVVYLALSLMVVGSGGIRPCVGPFGASQFDQSDPKENEQIKSYFNWYYFSVMGATLVASTVIVYIQENVSWGWGFGISAAVMFLSIFSFVCGSFLYRFSYPQGSAFTRMAQVIVAAARKRRLALPADPSFLYYGRFEDDSDFDSSSCCNSSEHSKEMKALPDSKNGEVMHSRKCTGKDSGNAAAVLNGEENENSMIRSSKYDERPSFLTNSRQFRFLDKAAIETESDWETKKNLFGEPVTAKLNPWRLCPVRQIEELKSLLRLMPMWATGVVTGILVAQTPTYLVQQARTMNRHMGGFNVPPASIHVISTITIVVWLPVFDRILVPKLIAPRTGNPRGLTYLQKIGLGYSLHMIAAAIAVVVEHERRAAARHYGLVDKPHEVIPFSVWTLVPQLVLDGLGSCFGLIGHYEFYYHMVPEHLTSTASALSQTSTALGTLLASALLNLVQSLTNHGPNHPGWLDENLNKAHLDYYYIIMFGLMFVNVAIYYLVVAKWYKRQLMGC</sequence>
<dbReference type="OrthoDB" id="8904098at2759"/>
<evidence type="ECO:0000256" key="4">
    <source>
        <dbReference type="ARBA" id="ARBA00022989"/>
    </source>
</evidence>
<dbReference type="GO" id="GO:0006857">
    <property type="term" value="P:oligopeptide transport"/>
    <property type="evidence" value="ECO:0007669"/>
    <property type="project" value="InterPro"/>
</dbReference>
<dbReference type="GO" id="GO:0055085">
    <property type="term" value="P:transmembrane transport"/>
    <property type="evidence" value="ECO:0000318"/>
    <property type="project" value="GO_Central"/>
</dbReference>
<dbReference type="GO" id="GO:0022857">
    <property type="term" value="F:transmembrane transporter activity"/>
    <property type="evidence" value="ECO:0000318"/>
    <property type="project" value="GO_Central"/>
</dbReference>
<dbReference type="OMA" id="NFWILNT"/>
<proteinExistence type="inferred from homology"/>
<gene>
    <name evidence="7" type="ORF">MARPO_0052s0081</name>
</gene>
<reference evidence="8" key="1">
    <citation type="journal article" date="2017" name="Cell">
        <title>Insights into land plant evolution garnered from the Marchantia polymorpha genome.</title>
        <authorList>
            <person name="Bowman J.L."/>
            <person name="Kohchi T."/>
            <person name="Yamato K.T."/>
            <person name="Jenkins J."/>
            <person name="Shu S."/>
            <person name="Ishizaki K."/>
            <person name="Yamaoka S."/>
            <person name="Nishihama R."/>
            <person name="Nakamura Y."/>
            <person name="Berger F."/>
            <person name="Adam C."/>
            <person name="Aki S.S."/>
            <person name="Althoff F."/>
            <person name="Araki T."/>
            <person name="Arteaga-Vazquez M.A."/>
            <person name="Balasubrmanian S."/>
            <person name="Barry K."/>
            <person name="Bauer D."/>
            <person name="Boehm C.R."/>
            <person name="Briginshaw L."/>
            <person name="Caballero-Perez J."/>
            <person name="Catarino B."/>
            <person name="Chen F."/>
            <person name="Chiyoda S."/>
            <person name="Chovatia M."/>
            <person name="Davies K.M."/>
            <person name="Delmans M."/>
            <person name="Demura T."/>
            <person name="Dierschke T."/>
            <person name="Dolan L."/>
            <person name="Dorantes-Acosta A.E."/>
            <person name="Eklund D.M."/>
            <person name="Florent S.N."/>
            <person name="Flores-Sandoval E."/>
            <person name="Fujiyama A."/>
            <person name="Fukuzawa H."/>
            <person name="Galik B."/>
            <person name="Grimanelli D."/>
            <person name="Grimwood J."/>
            <person name="Grossniklaus U."/>
            <person name="Hamada T."/>
            <person name="Haseloff J."/>
            <person name="Hetherington A.J."/>
            <person name="Higo A."/>
            <person name="Hirakawa Y."/>
            <person name="Hundley H.N."/>
            <person name="Ikeda Y."/>
            <person name="Inoue K."/>
            <person name="Inoue S.I."/>
            <person name="Ishida S."/>
            <person name="Jia Q."/>
            <person name="Kakita M."/>
            <person name="Kanazawa T."/>
            <person name="Kawai Y."/>
            <person name="Kawashima T."/>
            <person name="Kennedy M."/>
            <person name="Kinose K."/>
            <person name="Kinoshita T."/>
            <person name="Kohara Y."/>
            <person name="Koide E."/>
            <person name="Komatsu K."/>
            <person name="Kopischke S."/>
            <person name="Kubo M."/>
            <person name="Kyozuka J."/>
            <person name="Lagercrantz U."/>
            <person name="Lin S.S."/>
            <person name="Lindquist E."/>
            <person name="Lipzen A.M."/>
            <person name="Lu C.W."/>
            <person name="De Luna E."/>
            <person name="Martienssen R.A."/>
            <person name="Minamino N."/>
            <person name="Mizutani M."/>
            <person name="Mizutani M."/>
            <person name="Mochizuki N."/>
            <person name="Monte I."/>
            <person name="Mosher R."/>
            <person name="Nagasaki H."/>
            <person name="Nakagami H."/>
            <person name="Naramoto S."/>
            <person name="Nishitani K."/>
            <person name="Ohtani M."/>
            <person name="Okamoto T."/>
            <person name="Okumura M."/>
            <person name="Phillips J."/>
            <person name="Pollak B."/>
            <person name="Reinders A."/>
            <person name="Rovekamp M."/>
            <person name="Sano R."/>
            <person name="Sawa S."/>
            <person name="Schmid M.W."/>
            <person name="Shirakawa M."/>
            <person name="Solano R."/>
            <person name="Spunde A."/>
            <person name="Suetsugu N."/>
            <person name="Sugano S."/>
            <person name="Sugiyama A."/>
            <person name="Sun R."/>
            <person name="Suzuki Y."/>
            <person name="Takenaka M."/>
            <person name="Takezawa D."/>
            <person name="Tomogane H."/>
            <person name="Tsuzuki M."/>
            <person name="Ueda T."/>
            <person name="Umeda M."/>
            <person name="Ward J.M."/>
            <person name="Watanabe Y."/>
            <person name="Yazaki K."/>
            <person name="Yokoyama R."/>
            <person name="Yoshitake Y."/>
            <person name="Yotsui I."/>
            <person name="Zachgo S."/>
            <person name="Schmutz J."/>
        </authorList>
    </citation>
    <scope>NUCLEOTIDE SEQUENCE [LARGE SCALE GENOMIC DNA]</scope>
    <source>
        <strain evidence="8">Tak-1</strain>
    </source>
</reference>
<feature type="transmembrane region" description="Helical" evidence="6">
    <location>
        <begin position="575"/>
        <end position="596"/>
    </location>
</feature>
<dbReference type="EMBL" id="KZ772724">
    <property type="protein sequence ID" value="PTQ38297.1"/>
    <property type="molecule type" value="Genomic_DNA"/>
</dbReference>
<dbReference type="AlphaFoldDB" id="A0A2R6WWQ9"/>
<organism evidence="7 8">
    <name type="scientific">Marchantia polymorpha</name>
    <name type="common">Common liverwort</name>
    <name type="synonym">Marchantia aquatica</name>
    <dbReference type="NCBI Taxonomy" id="3197"/>
    <lineage>
        <taxon>Eukaryota</taxon>
        <taxon>Viridiplantae</taxon>
        <taxon>Streptophyta</taxon>
        <taxon>Embryophyta</taxon>
        <taxon>Marchantiophyta</taxon>
        <taxon>Marchantiopsida</taxon>
        <taxon>Marchantiidae</taxon>
        <taxon>Marchantiales</taxon>
        <taxon>Marchantiaceae</taxon>
        <taxon>Marchantia</taxon>
    </lineage>
</organism>
<evidence type="ECO:0000256" key="3">
    <source>
        <dbReference type="ARBA" id="ARBA00022692"/>
    </source>
</evidence>
<comment type="similarity">
    <text evidence="2">Belongs to the major facilitator superfamily. Proton-dependent oligopeptide transporter (POT/PTR) (TC 2.A.17) family.</text>
</comment>
<dbReference type="Gramene" id="Mp6g01230.1">
    <property type="protein sequence ID" value="Mp6g01230.1.cds"/>
    <property type="gene ID" value="Mp6g01230"/>
</dbReference>
<evidence type="ECO:0000256" key="5">
    <source>
        <dbReference type="ARBA" id="ARBA00023136"/>
    </source>
</evidence>
<evidence type="ECO:0000256" key="6">
    <source>
        <dbReference type="SAM" id="Phobius"/>
    </source>
</evidence>
<feature type="transmembrane region" description="Helical" evidence="6">
    <location>
        <begin position="534"/>
        <end position="554"/>
    </location>
</feature>
<keyword evidence="3 6" id="KW-0812">Transmembrane</keyword>
<comment type="subcellular location">
    <subcellularLocation>
        <location evidence="1">Membrane</location>
        <topology evidence="1">Multi-pass membrane protein</topology>
    </subcellularLocation>
</comment>
<dbReference type="SUPFAM" id="SSF103473">
    <property type="entry name" value="MFS general substrate transporter"/>
    <property type="match status" value="1"/>
</dbReference>
<dbReference type="InterPro" id="IPR000109">
    <property type="entry name" value="POT_fam"/>
</dbReference>
<dbReference type="InterPro" id="IPR018456">
    <property type="entry name" value="PTR2_symporter_CS"/>
</dbReference>
<evidence type="ECO:0000256" key="1">
    <source>
        <dbReference type="ARBA" id="ARBA00004141"/>
    </source>
</evidence>
<dbReference type="PANTHER" id="PTHR11654">
    <property type="entry name" value="OLIGOPEPTIDE TRANSPORTER-RELATED"/>
    <property type="match status" value="1"/>
</dbReference>